<accession>A0A6L5BL19</accession>
<organism evidence="1 2">
    <name type="scientific">Pseudomonas frederiksbergensis</name>
    <dbReference type="NCBI Taxonomy" id="104087"/>
    <lineage>
        <taxon>Bacteria</taxon>
        <taxon>Pseudomonadati</taxon>
        <taxon>Pseudomonadota</taxon>
        <taxon>Gammaproteobacteria</taxon>
        <taxon>Pseudomonadales</taxon>
        <taxon>Pseudomonadaceae</taxon>
        <taxon>Pseudomonas</taxon>
    </lineage>
</organism>
<dbReference type="EMBL" id="JAAAXX010000006">
    <property type="protein sequence ID" value="KAF2388993.1"/>
    <property type="molecule type" value="Genomic_DNA"/>
</dbReference>
<protein>
    <submittedName>
        <fullName evidence="1">Uncharacterized protein</fullName>
    </submittedName>
</protein>
<proteinExistence type="predicted"/>
<comment type="caution">
    <text evidence="1">The sequence shown here is derived from an EMBL/GenBank/DDBJ whole genome shotgun (WGS) entry which is preliminary data.</text>
</comment>
<dbReference type="AntiFam" id="ANF00178">
    <property type="entry name" value="Shadow ORF (opposite dhbF)"/>
</dbReference>
<dbReference type="AlphaFoldDB" id="A0A6L5BL19"/>
<evidence type="ECO:0000313" key="1">
    <source>
        <dbReference type="EMBL" id="KAF2388993.1"/>
    </source>
</evidence>
<reference evidence="1 2" key="1">
    <citation type="submission" date="2019-12" db="EMBL/GenBank/DDBJ databases">
        <title>Endophytic bacteria associated with Panax ginseng seedlings.</title>
        <authorList>
            <person name="Park J.M."/>
            <person name="Shin R."/>
            <person name="Jo S.H."/>
        </authorList>
    </citation>
    <scope>NUCLEOTIDE SEQUENCE [LARGE SCALE GENOMIC DNA]</scope>
    <source>
        <strain evidence="1 2">PgKB32</strain>
    </source>
</reference>
<name>A0A6L5BL19_9PSED</name>
<gene>
    <name evidence="1" type="ORF">FX983_06564</name>
</gene>
<dbReference type="Proteomes" id="UP000475265">
    <property type="component" value="Unassembled WGS sequence"/>
</dbReference>
<evidence type="ECO:0000313" key="2">
    <source>
        <dbReference type="Proteomes" id="UP000475265"/>
    </source>
</evidence>
<sequence length="481" mass="54025">MFVGNHAAQHALEVTEVTLHRRLVKQRSRVFQRTEQATADFRHVQQHIELRGATGHTQPLQRHVAQFEAGALIVLPRQHGLEHRTVGQAAHRPDHFHHLFERQVLMRLGTEGLGLHLLQQGFDRQLRRHLDAHRQGVDEEADQIFHLGAQAIRRRRADHHITLPRQATEHRGPRGHDRHEQRGALALTQSLELTGQGFIEREADGAAGIILLRRTWPISRQGQQGRRAAQCLLPVDFLLTQHFTGQPQALPDRVVGVLHRQLRQWIGATGAECFVQHAQFAGQYVGGPAVRDDVVHGHKQHMVVFGHAHQTSANQRATLQIKGLASLFCGHDQQFGFGLRMLGQRMQLQGKTAVGVGNALLRVPTVFLHERRAQGFVTGDDPVQRAGQRDVVEFAAQTQTGGNVIRRTRAFQLRKEPQALLGEGQWQGLVAGYRDDIRLSAVCGLRQDLRQGDQARVGEDVGQVHLYAELLANLRDQAHDQ</sequence>